<proteinExistence type="predicted"/>
<dbReference type="EMBL" id="CZAE01000038">
    <property type="protein sequence ID" value="CUQ29543.1"/>
    <property type="molecule type" value="Genomic_DNA"/>
</dbReference>
<reference evidence="1 2" key="1">
    <citation type="submission" date="2015-09" db="EMBL/GenBank/DDBJ databases">
        <authorList>
            <consortium name="Pathogen Informatics"/>
        </authorList>
    </citation>
    <scope>NUCLEOTIDE SEQUENCE [LARGE SCALE GENOMIC DNA]</scope>
    <source>
        <strain evidence="1 2">2789STDY5834846</strain>
    </source>
</reference>
<name>A0A174V446_9BACE</name>
<accession>A0A174V446</accession>
<evidence type="ECO:0000313" key="2">
    <source>
        <dbReference type="Proteomes" id="UP000095606"/>
    </source>
</evidence>
<protein>
    <submittedName>
        <fullName evidence="1">Uncharacterized protein</fullName>
    </submittedName>
</protein>
<dbReference type="AlphaFoldDB" id="A0A174V446"/>
<sequence>MYVNQLTNETYIDRKEAKISLGTSNFNRLLKKKIIYFINGQPFANYGIQNNTGKPSHRAYNK</sequence>
<organism evidence="1 2">
    <name type="scientific">Bacteroides faecis</name>
    <dbReference type="NCBI Taxonomy" id="674529"/>
    <lineage>
        <taxon>Bacteria</taxon>
        <taxon>Pseudomonadati</taxon>
        <taxon>Bacteroidota</taxon>
        <taxon>Bacteroidia</taxon>
        <taxon>Bacteroidales</taxon>
        <taxon>Bacteroidaceae</taxon>
        <taxon>Bacteroides</taxon>
    </lineage>
</organism>
<gene>
    <name evidence="1" type="ORF">ERS852461_04882</name>
</gene>
<evidence type="ECO:0000313" key="1">
    <source>
        <dbReference type="EMBL" id="CUQ29543.1"/>
    </source>
</evidence>
<dbReference type="Proteomes" id="UP000095606">
    <property type="component" value="Unassembled WGS sequence"/>
</dbReference>